<feature type="domain" description="N-acetyltransferase" evidence="1">
    <location>
        <begin position="132"/>
        <end position="260"/>
    </location>
</feature>
<name>A0ABQ0AAH0_9GAMM</name>
<organism evidence="2 3">
    <name type="scientific">Sessilibacter corallicola</name>
    <dbReference type="NCBI Taxonomy" id="2904075"/>
    <lineage>
        <taxon>Bacteria</taxon>
        <taxon>Pseudomonadati</taxon>
        <taxon>Pseudomonadota</taxon>
        <taxon>Gammaproteobacteria</taxon>
        <taxon>Cellvibrionales</taxon>
        <taxon>Cellvibrionaceae</taxon>
        <taxon>Sessilibacter</taxon>
    </lineage>
</organism>
<accession>A0ABQ0AAH0</accession>
<gene>
    <name evidence="2" type="ORF">NBRC116591_24590</name>
</gene>
<dbReference type="InterPro" id="IPR000182">
    <property type="entry name" value="GNAT_dom"/>
</dbReference>
<proteinExistence type="predicted"/>
<dbReference type="PROSITE" id="PS51186">
    <property type="entry name" value="GNAT"/>
    <property type="match status" value="1"/>
</dbReference>
<evidence type="ECO:0000313" key="2">
    <source>
        <dbReference type="EMBL" id="GAA6168648.1"/>
    </source>
</evidence>
<dbReference type="SUPFAM" id="SSF55729">
    <property type="entry name" value="Acyl-CoA N-acyltransferases (Nat)"/>
    <property type="match status" value="1"/>
</dbReference>
<dbReference type="EMBL" id="BAABWN010000007">
    <property type="protein sequence ID" value="GAA6168648.1"/>
    <property type="molecule type" value="Genomic_DNA"/>
</dbReference>
<reference evidence="2 3" key="1">
    <citation type="submission" date="2024-04" db="EMBL/GenBank/DDBJ databases">
        <title>Draft genome sequence of Sessilibacter corallicola NBRC 116591.</title>
        <authorList>
            <person name="Miyakawa T."/>
            <person name="Kusuya Y."/>
            <person name="Miura T."/>
        </authorList>
    </citation>
    <scope>NUCLEOTIDE SEQUENCE [LARGE SCALE GENOMIC DNA]</scope>
    <source>
        <strain evidence="2 3">KU-00831-HH</strain>
    </source>
</reference>
<dbReference type="InterPro" id="IPR016181">
    <property type="entry name" value="Acyl_CoA_acyltransferase"/>
</dbReference>
<dbReference type="Pfam" id="PF13673">
    <property type="entry name" value="Acetyltransf_10"/>
    <property type="match status" value="1"/>
</dbReference>
<protein>
    <recommendedName>
        <fullName evidence="1">N-acetyltransferase domain-containing protein</fullName>
    </recommendedName>
</protein>
<evidence type="ECO:0000313" key="3">
    <source>
        <dbReference type="Proteomes" id="UP001465153"/>
    </source>
</evidence>
<sequence>MTINQSNITNLTGLWNKYGANPIESVHGVTLHGNRSWPNRYWFEITDSEQVDNLTPDQLQKALNKLINLVPSAKMLPILPLVNGSKKSNKAINEWLQQYLDNNNWQLTLEQTAMYLDLESYPSNSAANNDQLNVQKISSVEDIKTWVTVCEEAFGYSIDQSVIEHVKNHSEIQLLLAHINNQPVATALTYITQDIVGVHQVGVRKNQQGKGIAKQLMEKIVEQSKLDDKKLVVLQASKVGKPLYDRLGFGVLFEIGSFKR</sequence>
<dbReference type="RefSeq" id="WP_353303381.1">
    <property type="nucleotide sequence ID" value="NZ_BAABWN010000007.1"/>
</dbReference>
<dbReference type="Gene3D" id="3.40.630.30">
    <property type="match status" value="1"/>
</dbReference>
<evidence type="ECO:0000259" key="1">
    <source>
        <dbReference type="PROSITE" id="PS51186"/>
    </source>
</evidence>
<comment type="caution">
    <text evidence="2">The sequence shown here is derived from an EMBL/GenBank/DDBJ whole genome shotgun (WGS) entry which is preliminary data.</text>
</comment>
<keyword evidence="3" id="KW-1185">Reference proteome</keyword>
<dbReference type="CDD" id="cd04301">
    <property type="entry name" value="NAT_SF"/>
    <property type="match status" value="1"/>
</dbReference>
<dbReference type="Proteomes" id="UP001465153">
    <property type="component" value="Unassembled WGS sequence"/>
</dbReference>